<proteinExistence type="predicted"/>
<dbReference type="InterPro" id="IPR029058">
    <property type="entry name" value="AB_hydrolase_fold"/>
</dbReference>
<dbReference type="PANTHER" id="PTHR12277">
    <property type="entry name" value="ALPHA/BETA HYDROLASE DOMAIN-CONTAINING PROTEIN"/>
    <property type="match status" value="1"/>
</dbReference>
<dbReference type="PANTHER" id="PTHR12277:SF81">
    <property type="entry name" value="PROTEIN ABHD13"/>
    <property type="match status" value="1"/>
</dbReference>
<dbReference type="Proteomes" id="UP001177212">
    <property type="component" value="Unassembled WGS sequence"/>
</dbReference>
<protein>
    <submittedName>
        <fullName evidence="1">Alpha/beta hydrolase</fullName>
    </submittedName>
</protein>
<sequence length="267" mass="30391">MLLIVYFTVILISLRFYLSDFIFKNIEHSQTSETQRYSIKHGNNELIIRHYKPELAKYCAIFFPGRSGNISRYEKEIFKHALARNISIFAISFPGYDGAEGKSSYKTVLTTGKTALEYINDRTSCKISESVFIARSLGAMVAVKLAEYNKPKGFLLDSVAVSLSSVIGNHFKNNPYLWLGSLLPLANIMEYDPKLSESMDLLTYAPVVIFQGEHDALTPYKDIHVLSERFNNIELVKVINGSHSDAHKKEIDLYINTLETLFELRNE</sequence>
<evidence type="ECO:0000313" key="1">
    <source>
        <dbReference type="EMBL" id="MDP2564576.1"/>
    </source>
</evidence>
<keyword evidence="1" id="KW-0378">Hydrolase</keyword>
<dbReference type="GO" id="GO:0016787">
    <property type="term" value="F:hydrolase activity"/>
    <property type="evidence" value="ECO:0007669"/>
    <property type="project" value="UniProtKB-KW"/>
</dbReference>
<keyword evidence="2" id="KW-1185">Reference proteome</keyword>
<dbReference type="Gene3D" id="3.40.50.1820">
    <property type="entry name" value="alpha/beta hydrolase"/>
    <property type="match status" value="1"/>
</dbReference>
<name>A0ABT9FDL6_9GAMM</name>
<comment type="caution">
    <text evidence="1">The sequence shown here is derived from an EMBL/GenBank/DDBJ whole genome shotgun (WGS) entry which is preliminary data.</text>
</comment>
<dbReference type="RefSeq" id="WP_203987221.1">
    <property type="nucleotide sequence ID" value="NZ_JAUYVT010000005.1"/>
</dbReference>
<evidence type="ECO:0000313" key="2">
    <source>
        <dbReference type="Proteomes" id="UP001177212"/>
    </source>
</evidence>
<gene>
    <name evidence="1" type="ORF">Q8W34_08015</name>
</gene>
<reference evidence="1" key="1">
    <citation type="submission" date="2023-07" db="EMBL/GenBank/DDBJ databases">
        <title>Genome content predicts the carbon catabolic preferences of heterotrophic bacteria.</title>
        <authorList>
            <person name="Gralka M."/>
        </authorList>
    </citation>
    <scope>NUCLEOTIDE SEQUENCE</scope>
    <source>
        <strain evidence="1">4G09</strain>
    </source>
</reference>
<accession>A0ABT9FDL6</accession>
<organism evidence="1 2">
    <name type="scientific">Pseudoalteromonas marina</name>
    <dbReference type="NCBI Taxonomy" id="267375"/>
    <lineage>
        <taxon>Bacteria</taxon>
        <taxon>Pseudomonadati</taxon>
        <taxon>Pseudomonadota</taxon>
        <taxon>Gammaproteobacteria</taxon>
        <taxon>Alteromonadales</taxon>
        <taxon>Pseudoalteromonadaceae</taxon>
        <taxon>Pseudoalteromonas</taxon>
    </lineage>
</organism>
<dbReference type="EMBL" id="JAUYVT010000005">
    <property type="protein sequence ID" value="MDP2564576.1"/>
    <property type="molecule type" value="Genomic_DNA"/>
</dbReference>
<dbReference type="SUPFAM" id="SSF53474">
    <property type="entry name" value="alpha/beta-Hydrolases"/>
    <property type="match status" value="1"/>
</dbReference>